<protein>
    <submittedName>
        <fullName evidence="1 2">Uncharacterized protein</fullName>
    </submittedName>
</protein>
<accession>A0A180G980</accession>
<dbReference type="Proteomes" id="UP000005240">
    <property type="component" value="Unassembled WGS sequence"/>
</dbReference>
<proteinExistence type="predicted"/>
<dbReference type="EMBL" id="ADAS02000138">
    <property type="protein sequence ID" value="OAV89170.1"/>
    <property type="molecule type" value="Genomic_DNA"/>
</dbReference>
<organism evidence="1">
    <name type="scientific">Puccinia triticina (isolate 1-1 / race 1 (BBBD))</name>
    <name type="common">Brown leaf rust fungus</name>
    <dbReference type="NCBI Taxonomy" id="630390"/>
    <lineage>
        <taxon>Eukaryota</taxon>
        <taxon>Fungi</taxon>
        <taxon>Dikarya</taxon>
        <taxon>Basidiomycota</taxon>
        <taxon>Pucciniomycotina</taxon>
        <taxon>Pucciniomycetes</taxon>
        <taxon>Pucciniales</taxon>
        <taxon>Pucciniaceae</taxon>
        <taxon>Puccinia</taxon>
    </lineage>
</organism>
<reference evidence="1" key="2">
    <citation type="submission" date="2016-05" db="EMBL/GenBank/DDBJ databases">
        <title>Comparative analysis highlights variable genome content of wheat rusts and divergence of the mating loci.</title>
        <authorList>
            <person name="Cuomo C.A."/>
            <person name="Bakkeren G."/>
            <person name="Szabo L."/>
            <person name="Khalil H."/>
            <person name="Joly D."/>
            <person name="Goldberg J."/>
            <person name="Young S."/>
            <person name="Zeng Q."/>
            <person name="Fellers J."/>
        </authorList>
    </citation>
    <scope>NUCLEOTIDE SEQUENCE [LARGE SCALE GENOMIC DNA]</scope>
    <source>
        <strain evidence="1">1-1 BBBD Race 1</strain>
    </source>
</reference>
<sequence length="66" mass="7975">MNQATKAVYLNARDYNKTKLSMKYLNHVISSFKIITNFLPWKIAISQYHYHMDEFAMLYIDQYSVY</sequence>
<keyword evidence="3" id="KW-1185">Reference proteome</keyword>
<dbReference type="VEuPathDB" id="FungiDB:PTTG_28784"/>
<reference evidence="2" key="4">
    <citation type="submission" date="2025-05" db="UniProtKB">
        <authorList>
            <consortium name="EnsemblFungi"/>
        </authorList>
    </citation>
    <scope>IDENTIFICATION</scope>
    <source>
        <strain evidence="2">isolate 1-1 / race 1 (BBBD)</strain>
    </source>
</reference>
<evidence type="ECO:0000313" key="3">
    <source>
        <dbReference type="Proteomes" id="UP000005240"/>
    </source>
</evidence>
<name>A0A180G980_PUCT1</name>
<evidence type="ECO:0000313" key="2">
    <source>
        <dbReference type="EnsemblFungi" id="PTTG_28784-t43_1-p1"/>
    </source>
</evidence>
<reference evidence="1" key="1">
    <citation type="submission" date="2009-11" db="EMBL/GenBank/DDBJ databases">
        <authorList>
            <consortium name="The Broad Institute Genome Sequencing Platform"/>
            <person name="Ward D."/>
            <person name="Feldgarden M."/>
            <person name="Earl A."/>
            <person name="Young S.K."/>
            <person name="Zeng Q."/>
            <person name="Koehrsen M."/>
            <person name="Alvarado L."/>
            <person name="Berlin A."/>
            <person name="Bochicchio J."/>
            <person name="Borenstein D."/>
            <person name="Chapman S.B."/>
            <person name="Chen Z."/>
            <person name="Engels R."/>
            <person name="Freedman E."/>
            <person name="Gellesch M."/>
            <person name="Goldberg J."/>
            <person name="Griggs A."/>
            <person name="Gujja S."/>
            <person name="Heilman E."/>
            <person name="Heiman D."/>
            <person name="Hepburn T."/>
            <person name="Howarth C."/>
            <person name="Jen D."/>
            <person name="Larson L."/>
            <person name="Lewis B."/>
            <person name="Mehta T."/>
            <person name="Park D."/>
            <person name="Pearson M."/>
            <person name="Roberts A."/>
            <person name="Saif S."/>
            <person name="Shea T."/>
            <person name="Shenoy N."/>
            <person name="Sisk P."/>
            <person name="Stolte C."/>
            <person name="Sykes S."/>
            <person name="Thomson T."/>
            <person name="Walk T."/>
            <person name="White J."/>
            <person name="Yandava C."/>
            <person name="Izard J."/>
            <person name="Baranova O.V."/>
            <person name="Blanton J.M."/>
            <person name="Tanner A.C."/>
            <person name="Dewhirst F.E."/>
            <person name="Haas B."/>
            <person name="Nusbaum C."/>
            <person name="Birren B."/>
        </authorList>
    </citation>
    <scope>NUCLEOTIDE SEQUENCE [LARGE SCALE GENOMIC DNA]</scope>
    <source>
        <strain evidence="1">1-1 BBBD Race 1</strain>
    </source>
</reference>
<gene>
    <name evidence="1" type="ORF">PTTG_28784</name>
</gene>
<reference evidence="2 3" key="3">
    <citation type="journal article" date="2017" name="G3 (Bethesda)">
        <title>Comparative analysis highlights variable genome content of wheat rusts and divergence of the mating loci.</title>
        <authorList>
            <person name="Cuomo C.A."/>
            <person name="Bakkeren G."/>
            <person name="Khalil H.B."/>
            <person name="Panwar V."/>
            <person name="Joly D."/>
            <person name="Linning R."/>
            <person name="Sakthikumar S."/>
            <person name="Song X."/>
            <person name="Adiconis X."/>
            <person name="Fan L."/>
            <person name="Goldberg J.M."/>
            <person name="Levin J.Z."/>
            <person name="Young S."/>
            <person name="Zeng Q."/>
            <person name="Anikster Y."/>
            <person name="Bruce M."/>
            <person name="Wang M."/>
            <person name="Yin C."/>
            <person name="McCallum B."/>
            <person name="Szabo L.J."/>
            <person name="Hulbert S."/>
            <person name="Chen X."/>
            <person name="Fellers J.P."/>
        </authorList>
    </citation>
    <scope>NUCLEOTIDE SEQUENCE</scope>
    <source>
        <strain evidence="3">Isolate 1-1 / race 1 (BBBD)</strain>
        <strain evidence="2">isolate 1-1 / race 1 (BBBD)</strain>
    </source>
</reference>
<dbReference type="EnsemblFungi" id="PTTG_28784-t43_1">
    <property type="protein sequence ID" value="PTTG_28784-t43_1-p1"/>
    <property type="gene ID" value="PTTG_28784"/>
</dbReference>
<dbReference type="AlphaFoldDB" id="A0A180G980"/>
<evidence type="ECO:0000313" key="1">
    <source>
        <dbReference type="EMBL" id="OAV89170.1"/>
    </source>
</evidence>